<reference evidence="3" key="1">
    <citation type="submission" date="2018-05" db="EMBL/GenBank/DDBJ databases">
        <authorList>
            <person name="Lanie J.A."/>
            <person name="Ng W.-L."/>
            <person name="Kazmierczak K.M."/>
            <person name="Andrzejewski T.M."/>
            <person name="Davidsen T.M."/>
            <person name="Wayne K.J."/>
            <person name="Tettelin H."/>
            <person name="Glass J.I."/>
            <person name="Rusch D."/>
            <person name="Podicherti R."/>
            <person name="Tsui H.-C.T."/>
            <person name="Winkler M.E."/>
        </authorList>
    </citation>
    <scope>NUCLEOTIDE SEQUENCE</scope>
</reference>
<dbReference type="PROSITE" id="PS50405">
    <property type="entry name" value="GST_CTER"/>
    <property type="match status" value="1"/>
</dbReference>
<evidence type="ECO:0000259" key="1">
    <source>
        <dbReference type="PROSITE" id="PS50404"/>
    </source>
</evidence>
<dbReference type="EMBL" id="UINC01145481">
    <property type="protein sequence ID" value="SVD35638.1"/>
    <property type="molecule type" value="Genomic_DNA"/>
</dbReference>
<dbReference type="InterPro" id="IPR004046">
    <property type="entry name" value="GST_C"/>
</dbReference>
<dbReference type="Pfam" id="PF13409">
    <property type="entry name" value="GST_N_2"/>
    <property type="match status" value="1"/>
</dbReference>
<dbReference type="SFLD" id="SFLDS00019">
    <property type="entry name" value="Glutathione_Transferase_(cytos"/>
    <property type="match status" value="1"/>
</dbReference>
<dbReference type="InterPro" id="IPR034345">
    <property type="entry name" value="Gtt2-like_N"/>
</dbReference>
<dbReference type="Gene3D" id="1.20.1050.10">
    <property type="match status" value="1"/>
</dbReference>
<gene>
    <name evidence="3" type="ORF">METZ01_LOCUS388492</name>
</gene>
<evidence type="ECO:0008006" key="4">
    <source>
        <dbReference type="Google" id="ProtNLM"/>
    </source>
</evidence>
<dbReference type="Pfam" id="PF00043">
    <property type="entry name" value="GST_C"/>
    <property type="match status" value="1"/>
</dbReference>
<sequence length="210" mass="24182">MKLYDFKPAANSKRVRMFIAEKGIEVPIVQCNVRDDEQFQEPFNTMNPFHCVPFLELDDGTVISESISICRYLEEQYPEPSFFGTTAEERGIIDMWNRRVELDGFMPALHASRNHIPLFEGRVVPGTRTSLPQLPEMVQRGKEMLDIFLGRLEPQLATNEFIAGTKLSIADITCYFVINMANNFEMDVDTKYSSITRWHKAFCKRPSTEA</sequence>
<dbReference type="InterPro" id="IPR010987">
    <property type="entry name" value="Glutathione-S-Trfase_C-like"/>
</dbReference>
<dbReference type="SUPFAM" id="SSF47616">
    <property type="entry name" value="GST C-terminal domain-like"/>
    <property type="match status" value="1"/>
</dbReference>
<organism evidence="3">
    <name type="scientific">marine metagenome</name>
    <dbReference type="NCBI Taxonomy" id="408172"/>
    <lineage>
        <taxon>unclassified sequences</taxon>
        <taxon>metagenomes</taxon>
        <taxon>ecological metagenomes</taxon>
    </lineage>
</organism>
<dbReference type="PANTHER" id="PTHR44051">
    <property type="entry name" value="GLUTATHIONE S-TRANSFERASE-RELATED"/>
    <property type="match status" value="1"/>
</dbReference>
<dbReference type="Gene3D" id="3.40.30.10">
    <property type="entry name" value="Glutaredoxin"/>
    <property type="match status" value="1"/>
</dbReference>
<dbReference type="CDD" id="cd03051">
    <property type="entry name" value="GST_N_GTT2_like"/>
    <property type="match status" value="1"/>
</dbReference>
<dbReference type="InterPro" id="IPR036282">
    <property type="entry name" value="Glutathione-S-Trfase_C_sf"/>
</dbReference>
<evidence type="ECO:0000313" key="3">
    <source>
        <dbReference type="EMBL" id="SVD35638.1"/>
    </source>
</evidence>
<dbReference type="AlphaFoldDB" id="A0A382UPK8"/>
<accession>A0A382UPK8</accession>
<dbReference type="InterPro" id="IPR040079">
    <property type="entry name" value="Glutathione_S-Trfase"/>
</dbReference>
<dbReference type="PANTHER" id="PTHR44051:SF8">
    <property type="entry name" value="GLUTATHIONE S-TRANSFERASE GSTA"/>
    <property type="match status" value="1"/>
</dbReference>
<evidence type="ECO:0000259" key="2">
    <source>
        <dbReference type="PROSITE" id="PS50405"/>
    </source>
</evidence>
<dbReference type="SUPFAM" id="SSF52833">
    <property type="entry name" value="Thioredoxin-like"/>
    <property type="match status" value="1"/>
</dbReference>
<protein>
    <recommendedName>
        <fullName evidence="4">GST N-terminal domain-containing protein</fullName>
    </recommendedName>
</protein>
<dbReference type="PROSITE" id="PS50404">
    <property type="entry name" value="GST_NTER"/>
    <property type="match status" value="1"/>
</dbReference>
<dbReference type="InterPro" id="IPR036249">
    <property type="entry name" value="Thioredoxin-like_sf"/>
</dbReference>
<proteinExistence type="predicted"/>
<name>A0A382UPK8_9ZZZZ</name>
<feature type="domain" description="GST N-terminal" evidence="1">
    <location>
        <begin position="1"/>
        <end position="81"/>
    </location>
</feature>
<dbReference type="InterPro" id="IPR004045">
    <property type="entry name" value="Glutathione_S-Trfase_N"/>
</dbReference>
<dbReference type="SFLD" id="SFLDG00358">
    <property type="entry name" value="Main_(cytGST)"/>
    <property type="match status" value="1"/>
</dbReference>
<feature type="domain" description="GST C-terminal" evidence="2">
    <location>
        <begin position="86"/>
        <end position="210"/>
    </location>
</feature>